<sequence length="859" mass="99124">MNMSVIPIMLYNICYLIQLIVRILIVVISTDLSTSNGTYSQSRVSVYAASTQILLVVSITIRFLFSYYKSIKHRRNDYLAKYSIEQDNVAAQDILSILVPRFVRQQIQTGIFAMQQAQDDVSILFAYICDFDTIMKEEGKNVVLMLDSLFRLYDNLCIQHGVQKIETVGYTYMAATGIKACEQNMTAHVTRIEKTMRLVNMAFDMMQQVQGRKYGKGNQIEMKIGIPCRSCALQGVIGHHKPQFSLIGRIHVNQTSRVGSTGDTGAITLSEQAFKQARHGIKYYQKKQKEAKGLGIIDTYQVFKTKPIGYQIPKAFQLWQNCTKLVVKELRQQGSSKTKKQRQFLSQLHNSIYQDNLKQQSRLEISPKGPYPVQGQQGSVHEDNRSRLTLPAQPAEQVPTEDSVLITNEQDERELDLELIKPNLILDIPENEIKSNFNQIVKEQNVDESRVGMIFLWITYFVITLLSIIVRKLFDHDLLIFVLRAIFLIVSLVLFPILSKAYRNRVVNTMYYILLIYAIFTVLFQAYLTDNREVAIICLLEILYIMIVSCQMKMFSFLQVILYMMIMFGLFLGFYISSDLITHYAIFYICCCMLILLLGYYLAMSEQIQMFNNLQINEEKKVKRINLVSQLLPMHSYLKMKNSNIYDKSDFIDEFDDVTLLFADIKGFTEYSHTQTPEGVVVMLRNLFTEFDKLCQRYNVYKMYTIGDCYVVMGFTNSAKRNPIQEAINTVKMGFQMVDIIMSVRQKIKFDKLNMRIGIHTGQVTGGIIGTDIVRYDIYGKDVSVANKMESSGVEGRVQVSETTKLMIERAEKHAFNFKFHHDVELNKFNMNIKGFLVDWDKTREEASLDPYRSPSHHI</sequence>
<comment type="catalytic activity">
    <reaction evidence="2">
        <text>ATP = 3',5'-cyclic AMP + diphosphate</text>
        <dbReference type="Rhea" id="RHEA:15389"/>
        <dbReference type="ChEBI" id="CHEBI:30616"/>
        <dbReference type="ChEBI" id="CHEBI:33019"/>
        <dbReference type="ChEBI" id="CHEBI:58165"/>
        <dbReference type="EC" id="4.6.1.1"/>
    </reaction>
</comment>
<comment type="cofactor">
    <cofactor evidence="3">
        <name>Mg(2+)</name>
        <dbReference type="ChEBI" id="CHEBI:18420"/>
    </cofactor>
</comment>
<dbReference type="FunFam" id="3.30.70.1230:FF:000026">
    <property type="entry name" value="Guanylyl cyclase, putative"/>
    <property type="match status" value="1"/>
</dbReference>
<dbReference type="InterPro" id="IPR029787">
    <property type="entry name" value="Nucleotide_cyclase"/>
</dbReference>
<dbReference type="OMA" id="FIYEYRI"/>
<dbReference type="GO" id="GO:0046872">
    <property type="term" value="F:metal ion binding"/>
    <property type="evidence" value="ECO:0007669"/>
    <property type="project" value="UniProtKB-KW"/>
</dbReference>
<evidence type="ECO:0000256" key="4">
    <source>
        <dbReference type="ARBA" id="ARBA00004651"/>
    </source>
</evidence>
<dbReference type="RefSeq" id="XP_001427206.1">
    <property type="nucleotide sequence ID" value="XM_001427169.1"/>
</dbReference>
<evidence type="ECO:0000256" key="9">
    <source>
        <dbReference type="ARBA" id="ARBA00022723"/>
    </source>
</evidence>
<dbReference type="GO" id="GO:0035556">
    <property type="term" value="P:intracellular signal transduction"/>
    <property type="evidence" value="ECO:0007669"/>
    <property type="project" value="InterPro"/>
</dbReference>
<keyword evidence="8 20" id="KW-0812">Transmembrane</keyword>
<dbReference type="EMBL" id="CT868005">
    <property type="protein sequence ID" value="CAK59808.1"/>
    <property type="molecule type" value="Genomic_DNA"/>
</dbReference>
<dbReference type="GO" id="GO:0007189">
    <property type="term" value="P:adenylate cyclase-activating G protein-coupled receptor signaling pathway"/>
    <property type="evidence" value="ECO:0000318"/>
    <property type="project" value="GO_Central"/>
</dbReference>
<evidence type="ECO:0000256" key="15">
    <source>
        <dbReference type="ARBA" id="ARBA00023239"/>
    </source>
</evidence>
<dbReference type="GO" id="GO:0005524">
    <property type="term" value="F:ATP binding"/>
    <property type="evidence" value="ECO:0007669"/>
    <property type="project" value="UniProtKB-KW"/>
</dbReference>
<dbReference type="CDD" id="cd07302">
    <property type="entry name" value="CHD"/>
    <property type="match status" value="2"/>
</dbReference>
<dbReference type="Proteomes" id="UP000000600">
    <property type="component" value="Unassembled WGS sequence"/>
</dbReference>
<evidence type="ECO:0000256" key="19">
    <source>
        <dbReference type="ARBA" id="ARBA00075861"/>
    </source>
</evidence>
<proteinExistence type="inferred from homology"/>
<evidence type="ECO:0000256" key="7">
    <source>
        <dbReference type="ARBA" id="ARBA00022475"/>
    </source>
</evidence>
<dbReference type="OrthoDB" id="354346at2759"/>
<evidence type="ECO:0000256" key="2">
    <source>
        <dbReference type="ARBA" id="ARBA00001593"/>
    </source>
</evidence>
<evidence type="ECO:0000256" key="1">
    <source>
        <dbReference type="ARBA" id="ARBA00001436"/>
    </source>
</evidence>
<dbReference type="Gene3D" id="3.30.70.1230">
    <property type="entry name" value="Nucleotide cyclase"/>
    <property type="match status" value="2"/>
</dbReference>
<feature type="domain" description="Guanylate cyclase" evidence="21">
    <location>
        <begin position="122"/>
        <end position="248"/>
    </location>
</feature>
<evidence type="ECO:0000256" key="12">
    <source>
        <dbReference type="ARBA" id="ARBA00022842"/>
    </source>
</evidence>
<dbReference type="InterPro" id="IPR001054">
    <property type="entry name" value="A/G_cyclase"/>
</dbReference>
<dbReference type="PANTHER" id="PTHR45627:SF12">
    <property type="entry name" value="ADENYLATE CYCLASE TYPE 2"/>
    <property type="match status" value="1"/>
</dbReference>
<reference evidence="22 23" key="1">
    <citation type="journal article" date="2006" name="Nature">
        <title>Global trends of whole-genome duplications revealed by the ciliate Paramecium tetraurelia.</title>
        <authorList>
            <consortium name="Genoscope"/>
            <person name="Aury J.-M."/>
            <person name="Jaillon O."/>
            <person name="Duret L."/>
            <person name="Noel B."/>
            <person name="Jubin C."/>
            <person name="Porcel B.M."/>
            <person name="Segurens B."/>
            <person name="Daubin V."/>
            <person name="Anthouard V."/>
            <person name="Aiach N."/>
            <person name="Arnaiz O."/>
            <person name="Billaut A."/>
            <person name="Beisson J."/>
            <person name="Blanc I."/>
            <person name="Bouhouche K."/>
            <person name="Camara F."/>
            <person name="Duharcourt S."/>
            <person name="Guigo R."/>
            <person name="Gogendeau D."/>
            <person name="Katinka M."/>
            <person name="Keller A.-M."/>
            <person name="Kissmehl R."/>
            <person name="Klotz C."/>
            <person name="Koll F."/>
            <person name="Le Moue A."/>
            <person name="Lepere C."/>
            <person name="Malinsky S."/>
            <person name="Nowacki M."/>
            <person name="Nowak J.K."/>
            <person name="Plattner H."/>
            <person name="Poulain J."/>
            <person name="Ruiz F."/>
            <person name="Serrano V."/>
            <person name="Zagulski M."/>
            <person name="Dessen P."/>
            <person name="Betermier M."/>
            <person name="Weissenbach J."/>
            <person name="Scarpelli C."/>
            <person name="Schachter V."/>
            <person name="Sperling L."/>
            <person name="Meyer E."/>
            <person name="Cohen J."/>
            <person name="Wincker P."/>
        </authorList>
    </citation>
    <scope>NUCLEOTIDE SEQUENCE [LARGE SCALE GENOMIC DNA]</scope>
    <source>
        <strain evidence="22 23">Stock d4-2</strain>
    </source>
</reference>
<organism evidence="22 23">
    <name type="scientific">Paramecium tetraurelia</name>
    <dbReference type="NCBI Taxonomy" id="5888"/>
    <lineage>
        <taxon>Eukaryota</taxon>
        <taxon>Sar</taxon>
        <taxon>Alveolata</taxon>
        <taxon>Ciliophora</taxon>
        <taxon>Intramacronucleata</taxon>
        <taxon>Oligohymenophorea</taxon>
        <taxon>Peniculida</taxon>
        <taxon>Parameciidae</taxon>
        <taxon>Paramecium</taxon>
    </lineage>
</organism>
<evidence type="ECO:0000313" key="22">
    <source>
        <dbReference type="EMBL" id="CAK59808.1"/>
    </source>
</evidence>
<dbReference type="GeneID" id="5012998"/>
<feature type="transmembrane region" description="Helical" evidence="20">
    <location>
        <begin position="44"/>
        <end position="65"/>
    </location>
</feature>
<keyword evidence="23" id="KW-1185">Reference proteome</keyword>
<comment type="catalytic activity">
    <reaction evidence="1">
        <text>GTP = 3',5'-cyclic GMP + diphosphate</text>
        <dbReference type="Rhea" id="RHEA:13665"/>
        <dbReference type="ChEBI" id="CHEBI:33019"/>
        <dbReference type="ChEBI" id="CHEBI:37565"/>
        <dbReference type="ChEBI" id="CHEBI:57746"/>
        <dbReference type="EC" id="4.6.1.2"/>
    </reaction>
</comment>
<keyword evidence="15" id="KW-0456">Lyase</keyword>
<evidence type="ECO:0000256" key="3">
    <source>
        <dbReference type="ARBA" id="ARBA00001946"/>
    </source>
</evidence>
<evidence type="ECO:0000256" key="5">
    <source>
        <dbReference type="ARBA" id="ARBA00012201"/>
    </source>
</evidence>
<dbReference type="KEGG" id="ptm:GSPATT00030444001"/>
<dbReference type="EC" id="4.6.1.2" evidence="6"/>
<protein>
    <recommendedName>
        <fullName evidence="19">Guanylyl cyclase</fullName>
        <ecNumber evidence="5">4.6.1.1</ecNumber>
        <ecNumber evidence="6">4.6.1.2</ecNumber>
    </recommendedName>
</protein>
<dbReference type="GO" id="GO:0004383">
    <property type="term" value="F:guanylate cyclase activity"/>
    <property type="evidence" value="ECO:0007669"/>
    <property type="project" value="UniProtKB-EC"/>
</dbReference>
<dbReference type="eggNOG" id="KOG1023">
    <property type="taxonomic scope" value="Eukaryota"/>
</dbReference>
<evidence type="ECO:0000256" key="13">
    <source>
        <dbReference type="ARBA" id="ARBA00022989"/>
    </source>
</evidence>
<evidence type="ECO:0000256" key="20">
    <source>
        <dbReference type="SAM" id="Phobius"/>
    </source>
</evidence>
<evidence type="ECO:0000256" key="10">
    <source>
        <dbReference type="ARBA" id="ARBA00022741"/>
    </source>
</evidence>
<keyword evidence="11" id="KW-0067">ATP-binding</keyword>
<comment type="subcellular location">
    <subcellularLocation>
        <location evidence="4">Cell membrane</location>
        <topology evidence="4">Multi-pass membrane protein</topology>
    </subcellularLocation>
</comment>
<keyword evidence="9" id="KW-0479">Metal-binding</keyword>
<feature type="transmembrane region" description="Helical" evidence="20">
    <location>
        <begin position="12"/>
        <end position="32"/>
    </location>
</feature>
<keyword evidence="16" id="KW-0141">cGMP biosynthesis</keyword>
<dbReference type="InParanoid" id="A0BMP1"/>
<feature type="transmembrane region" description="Helical" evidence="20">
    <location>
        <begin position="557"/>
        <end position="576"/>
    </location>
</feature>
<evidence type="ECO:0000256" key="6">
    <source>
        <dbReference type="ARBA" id="ARBA00012202"/>
    </source>
</evidence>
<name>A0BMP1_PARTE</name>
<dbReference type="eggNOG" id="KOG3619">
    <property type="taxonomic scope" value="Eukaryota"/>
</dbReference>
<dbReference type="Pfam" id="PF00211">
    <property type="entry name" value="Guanylate_cyc"/>
    <property type="match status" value="2"/>
</dbReference>
<comment type="similarity">
    <text evidence="17">In the N-terminal section; belongs to the cation transport ATPase (P-type) (TC 3.A.3) family. Type IV subfamily.</text>
</comment>
<keyword evidence="10" id="KW-0547">Nucleotide-binding</keyword>
<dbReference type="PANTHER" id="PTHR45627">
    <property type="entry name" value="ADENYLATE CYCLASE TYPE 1"/>
    <property type="match status" value="1"/>
</dbReference>
<evidence type="ECO:0000256" key="18">
    <source>
        <dbReference type="ARBA" id="ARBA00061677"/>
    </source>
</evidence>
<dbReference type="PROSITE" id="PS50125">
    <property type="entry name" value="GUANYLATE_CYCLASE_2"/>
    <property type="match status" value="2"/>
</dbReference>
<evidence type="ECO:0000259" key="21">
    <source>
        <dbReference type="PROSITE" id="PS50125"/>
    </source>
</evidence>
<dbReference type="STRING" id="5888.A0BMP1"/>
<evidence type="ECO:0000256" key="14">
    <source>
        <dbReference type="ARBA" id="ARBA00023136"/>
    </source>
</evidence>
<dbReference type="SMART" id="SM00044">
    <property type="entry name" value="CYCc"/>
    <property type="match status" value="2"/>
</dbReference>
<feature type="domain" description="Guanylate cyclase" evidence="21">
    <location>
        <begin position="659"/>
        <end position="790"/>
    </location>
</feature>
<keyword evidence="12" id="KW-0460">Magnesium</keyword>
<evidence type="ECO:0000313" key="23">
    <source>
        <dbReference type="Proteomes" id="UP000000600"/>
    </source>
</evidence>
<dbReference type="GO" id="GO:0004016">
    <property type="term" value="F:adenylate cyclase activity"/>
    <property type="evidence" value="ECO:0000318"/>
    <property type="project" value="GO_Central"/>
</dbReference>
<keyword evidence="13 20" id="KW-1133">Transmembrane helix</keyword>
<feature type="transmembrane region" description="Helical" evidence="20">
    <location>
        <begin position="534"/>
        <end position="550"/>
    </location>
</feature>
<evidence type="ECO:0000256" key="8">
    <source>
        <dbReference type="ARBA" id="ARBA00022692"/>
    </source>
</evidence>
<gene>
    <name evidence="22" type="ORF">GSPATT00030444001</name>
</gene>
<feature type="transmembrane region" description="Helical" evidence="20">
    <location>
        <begin position="480"/>
        <end position="498"/>
    </location>
</feature>
<evidence type="ECO:0000256" key="17">
    <source>
        <dbReference type="ARBA" id="ARBA00061340"/>
    </source>
</evidence>
<dbReference type="GO" id="GO:0006171">
    <property type="term" value="P:cAMP biosynthetic process"/>
    <property type="evidence" value="ECO:0000318"/>
    <property type="project" value="GO_Central"/>
</dbReference>
<dbReference type="EC" id="4.6.1.1" evidence="5"/>
<accession>A0BMP1</accession>
<feature type="transmembrane region" description="Helical" evidence="20">
    <location>
        <begin position="454"/>
        <end position="474"/>
    </location>
</feature>
<dbReference type="AlphaFoldDB" id="A0BMP1"/>
<evidence type="ECO:0000256" key="16">
    <source>
        <dbReference type="ARBA" id="ARBA00023293"/>
    </source>
</evidence>
<dbReference type="HOGENOM" id="CLU_333030_0_0_1"/>
<feature type="transmembrane region" description="Helical" evidence="20">
    <location>
        <begin position="582"/>
        <end position="603"/>
    </location>
</feature>
<comment type="similarity">
    <text evidence="18">In the C-terminal section; belongs to the adenylyl cyclase class-4/guanylyl cyclase family.</text>
</comment>
<dbReference type="SUPFAM" id="SSF55073">
    <property type="entry name" value="Nucleotide cyclase"/>
    <property type="match status" value="2"/>
</dbReference>
<keyword evidence="14 20" id="KW-0472">Membrane</keyword>
<dbReference type="GO" id="GO:0005886">
    <property type="term" value="C:plasma membrane"/>
    <property type="evidence" value="ECO:0000318"/>
    <property type="project" value="GO_Central"/>
</dbReference>
<keyword evidence="7" id="KW-1003">Cell membrane</keyword>
<feature type="transmembrane region" description="Helical" evidence="20">
    <location>
        <begin position="510"/>
        <end position="528"/>
    </location>
</feature>
<evidence type="ECO:0000256" key="11">
    <source>
        <dbReference type="ARBA" id="ARBA00022840"/>
    </source>
</evidence>